<dbReference type="EMBL" id="OB666403">
    <property type="protein sequence ID" value="CAD7233505.1"/>
    <property type="molecule type" value="Genomic_DNA"/>
</dbReference>
<feature type="region of interest" description="Disordered" evidence="1">
    <location>
        <begin position="248"/>
        <end position="273"/>
    </location>
</feature>
<feature type="compositionally biased region" description="Polar residues" evidence="1">
    <location>
        <begin position="48"/>
        <end position="58"/>
    </location>
</feature>
<feature type="compositionally biased region" description="Basic and acidic residues" evidence="1">
    <location>
        <begin position="1"/>
        <end position="31"/>
    </location>
</feature>
<feature type="compositionally biased region" description="Basic and acidic residues" evidence="1">
    <location>
        <begin position="135"/>
        <end position="151"/>
    </location>
</feature>
<protein>
    <submittedName>
        <fullName evidence="2">Uncharacterized protein</fullName>
    </submittedName>
</protein>
<reference evidence="2" key="1">
    <citation type="submission" date="2020-11" db="EMBL/GenBank/DDBJ databases">
        <authorList>
            <person name="Tran Van P."/>
        </authorList>
    </citation>
    <scope>NUCLEOTIDE SEQUENCE</scope>
</reference>
<feature type="region of interest" description="Disordered" evidence="1">
    <location>
        <begin position="600"/>
        <end position="620"/>
    </location>
</feature>
<feature type="compositionally biased region" description="Low complexity" evidence="1">
    <location>
        <begin position="59"/>
        <end position="72"/>
    </location>
</feature>
<feature type="compositionally biased region" description="Basic and acidic residues" evidence="1">
    <location>
        <begin position="248"/>
        <end position="272"/>
    </location>
</feature>
<feature type="region of interest" description="Disordered" evidence="1">
    <location>
        <begin position="489"/>
        <end position="532"/>
    </location>
</feature>
<feature type="region of interest" description="Disordered" evidence="1">
    <location>
        <begin position="707"/>
        <end position="997"/>
    </location>
</feature>
<feature type="region of interest" description="Disordered" evidence="1">
    <location>
        <begin position="1010"/>
        <end position="1189"/>
    </location>
</feature>
<evidence type="ECO:0000313" key="2">
    <source>
        <dbReference type="EMBL" id="CAD7233505.1"/>
    </source>
</evidence>
<organism evidence="2">
    <name type="scientific">Cyprideis torosa</name>
    <dbReference type="NCBI Taxonomy" id="163714"/>
    <lineage>
        <taxon>Eukaryota</taxon>
        <taxon>Metazoa</taxon>
        <taxon>Ecdysozoa</taxon>
        <taxon>Arthropoda</taxon>
        <taxon>Crustacea</taxon>
        <taxon>Oligostraca</taxon>
        <taxon>Ostracoda</taxon>
        <taxon>Podocopa</taxon>
        <taxon>Podocopida</taxon>
        <taxon>Cytherocopina</taxon>
        <taxon>Cytheroidea</taxon>
        <taxon>Cytherideidae</taxon>
        <taxon>Cyprideis</taxon>
    </lineage>
</organism>
<feature type="compositionally biased region" description="Basic and acidic residues" evidence="1">
    <location>
        <begin position="840"/>
        <end position="930"/>
    </location>
</feature>
<sequence length="1546" mass="172798">MTEKEGVDRFPGDPKGKLENTKRLSTEKVTDASKSAAPSKSSKFVTPGKSSTATQSGAPSKSVTPSKSTTQTDNDAKVQRDEIKYGFNLPWSQQPGLKYATMRSEFKDSDLNVASTKEASLPSQNKMLKSSDSVGNKKEKSQFHWASRDPMENTSVSVAEIPSEVPKKRSDEHPPGDDRRDSTDSAAMDEDLEAQFSHIILAAKNSLFPLTPKTGNFCNLTSNPVSHPLHKKTTEYIIKQNSFGFVRKSDKREVPKKRSDEHPPGDDRRDSTDSAAMDEDLEAQFSHIILAAKNSLFPLTPKTGNFCNLTSNPVSHPLHKKTTEYIIKQNSFGFVRKSDKRSVWVESENPPVSAMEEGEEEPFVVTGSKSSLLKNKEVGDKVSSKLVKGETSVDKTANIQFREKNDKKKVPRTKGTEKLAVKRSLEINAKQDEKNNSAVAKHSNRLIVTPSVAALASRDSNAKSLKKITPKKKSGVVLNHDDVEKRVQDLLSEKPRKTKRQGLKTLSSSSKKRSTSSESTNSSVVAEPKKVATPKQLIPSVDVLAPKAKKVGSSNRKMKLGERREELRAKLTKREQFAAAIWHNYFCSCENTCRKRTNSVSSLSSFSSPSGASSSEGSSRSLLSRMFGLKTGRTIHRSAQTFGEPPPILEASDVAAASKYPEEKSATWRTGATKERKVDDVKKGRVVESKEEKKKRRTQYLNKLLRNEDHEKATSDENEFCEVSKENGKVSTKGKQRIILEERKDLANKGDRRSLMETKKKVSKEKQKKPARDDEVRKVFKQKGKWNLSKELEETTASKEEKRKVSGERENMKNSEIENQKASRESKSLKETGKTGAEQRTIKKSYEAGKGKKPDDVKQEAVSEDIEGKANLKFLERRRPSKEVPTEIPRPSKEVSTEIPRPSKEVSTERRRPSTELRTERRRPSTELRTEKRRSSKEVPTERRRSSKEVPTERRRSSKEVRTERRRPSTELQTERRRPSKEVLTEMETFSATKTGSSIRVHVKSTVIFKNDLPSRFKETKMRNTEGERPGTRKKEKSDNEKARSFKEQKNVKEKLPMVMGRDKKKGRRISPTALAEPKTVSRKDENEGQTNLKQKELLGKTKEGPDGENENAKGDRDSPADSIGWENRRTPLDLGKGSKPNRKQKVQTPRSDEGQKRLTMKTSRSRSLDEGGRYSWKTEGPLTQKNPHDFTQLLPPMEDNDEKYIKNLAALRDPQLPAIGLTDTTVAKCLDFVLTRAIEGQMLVPECLKTIPKSRSPHIPLRVAPGPPLPRYCINSEPYQTAGVSRSLPTEEEIQEILKRKLMLPRGRWMKKCPVSGTQEAYPSGGGCLSLQYLHSRCNPSKSFVRARKIRTDIIPQESCCSCSAELSAPPPPVPKTNEVPETPPDSPVKKLTATRDSVNVILSPRHVVKESRADSVSGLAGSTSPSPKLSLDSLTLNGKILSVAAKLQTRSSTPLLSWGEVDRPSCSSGGGRRRQELQLVHLSSSVSISSMDTRIETGNIHYNCNIWSPPTPAPPIARTWSRSASSSLVIIHTTDRLCNDSIKK</sequence>
<feature type="compositionally biased region" description="Basic and acidic residues" evidence="1">
    <location>
        <begin position="1013"/>
        <end position="1056"/>
    </location>
</feature>
<gene>
    <name evidence="2" type="ORF">CTOB1V02_LOCUS11327</name>
</gene>
<feature type="compositionally biased region" description="Basic and acidic residues" evidence="1">
    <location>
        <begin position="936"/>
        <end position="984"/>
    </location>
</feature>
<feature type="compositionally biased region" description="Low complexity" evidence="1">
    <location>
        <begin position="32"/>
        <end position="43"/>
    </location>
</feature>
<feature type="compositionally biased region" description="Basic and acidic residues" evidence="1">
    <location>
        <begin position="788"/>
        <end position="833"/>
    </location>
</feature>
<feature type="region of interest" description="Disordered" evidence="1">
    <location>
        <begin position="114"/>
        <end position="184"/>
    </location>
</feature>
<feature type="compositionally biased region" description="Basic and acidic residues" evidence="1">
    <location>
        <begin position="1094"/>
        <end position="1120"/>
    </location>
</feature>
<accession>A0A7R8WKM1</accession>
<feature type="compositionally biased region" description="Polar residues" evidence="1">
    <location>
        <begin position="988"/>
        <end position="997"/>
    </location>
</feature>
<name>A0A7R8WKM1_9CRUS</name>
<feature type="compositionally biased region" description="Basic and acidic residues" evidence="1">
    <location>
        <begin position="738"/>
        <end position="778"/>
    </location>
</feature>
<feature type="compositionally biased region" description="Basic and acidic residues" evidence="1">
    <location>
        <begin position="165"/>
        <end position="183"/>
    </location>
</feature>
<feature type="compositionally biased region" description="Polar residues" evidence="1">
    <location>
        <begin position="114"/>
        <end position="134"/>
    </location>
</feature>
<feature type="region of interest" description="Disordered" evidence="1">
    <location>
        <begin position="1368"/>
        <end position="1392"/>
    </location>
</feature>
<evidence type="ECO:0000256" key="1">
    <source>
        <dbReference type="SAM" id="MobiDB-lite"/>
    </source>
</evidence>
<feature type="region of interest" description="Disordered" evidence="1">
    <location>
        <begin position="1"/>
        <end position="81"/>
    </location>
</feature>
<proteinExistence type="predicted"/>